<dbReference type="RefSeq" id="WP_105474497.1">
    <property type="nucleotide sequence ID" value="NZ_PVEO01000010.1"/>
</dbReference>
<dbReference type="PANTHER" id="PTHR40469">
    <property type="entry name" value="SECRETED GLYCOSYL HYDROLASE"/>
    <property type="match status" value="1"/>
</dbReference>
<dbReference type="AlphaFoldDB" id="A0A362WXT1"/>
<evidence type="ECO:0000313" key="2">
    <source>
        <dbReference type="EMBL" id="PQV46228.1"/>
    </source>
</evidence>
<feature type="domain" description="ThuA-like" evidence="1">
    <location>
        <begin position="105"/>
        <end position="316"/>
    </location>
</feature>
<proteinExistence type="predicted"/>
<sequence>MKSYLLSIFFCCILTLLNCKSKLAEKTEVKPKLKALIIDGENSHGIWPKSTFMMKDYLEQTGLFTVDIARKKFNWIGPHHNTIKETDDVKELINIFPLKDGTERILLDAPKFDPDFSPNFSDYDVVVSNLGWKSSEWPEQTKTNFINYIKNGGGFVTVHAANNAWGNWEAYNEIIGLGGWGGRTKENGPYVYYNNDNKIVKDTSDGICASHGAQHNFIVKTRTPEHPIMKGLPIEWLHGKDELYERLRGPAKNMTILATAYSSSEYGEKRTQRHEPILLTVKYGKGRTFHTTLGHMDYSMESVGFITTLQRGAEWAATGKVTQKLPKDFPDTEKISTRTWRFKQ</sequence>
<keyword evidence="2" id="KW-0315">Glutamine amidotransferase</keyword>
<evidence type="ECO:0000313" key="3">
    <source>
        <dbReference type="Proteomes" id="UP000251545"/>
    </source>
</evidence>
<dbReference type="GO" id="GO:0016740">
    <property type="term" value="F:transferase activity"/>
    <property type="evidence" value="ECO:0007669"/>
    <property type="project" value="UniProtKB-KW"/>
</dbReference>
<dbReference type="PANTHER" id="PTHR40469:SF2">
    <property type="entry name" value="GALACTOSE-BINDING DOMAIN-LIKE SUPERFAMILY PROTEIN"/>
    <property type="match status" value="1"/>
</dbReference>
<gene>
    <name evidence="2" type="ORF">CLV33_11022</name>
</gene>
<dbReference type="SUPFAM" id="SSF52317">
    <property type="entry name" value="Class I glutamine amidotransferase-like"/>
    <property type="match status" value="1"/>
</dbReference>
<name>A0A362WXT1_9FLAO</name>
<dbReference type="Pfam" id="PF06283">
    <property type="entry name" value="ThuA"/>
    <property type="match status" value="1"/>
</dbReference>
<dbReference type="InterPro" id="IPR029062">
    <property type="entry name" value="Class_I_gatase-like"/>
</dbReference>
<reference evidence="2 3" key="1">
    <citation type="submission" date="2018-02" db="EMBL/GenBank/DDBJ databases">
        <title>Genomic Encyclopedia of Archaeal and Bacterial Type Strains, Phase II (KMG-II): from individual species to whole genera.</title>
        <authorList>
            <person name="Goeker M."/>
        </authorList>
    </citation>
    <scope>NUCLEOTIDE SEQUENCE [LARGE SCALE GENOMIC DNA]</scope>
    <source>
        <strain evidence="2 3">DSM 21165</strain>
    </source>
</reference>
<dbReference type="Proteomes" id="UP000251545">
    <property type="component" value="Unassembled WGS sequence"/>
</dbReference>
<organism evidence="2 3">
    <name type="scientific">Jejuia pallidilutea</name>
    <dbReference type="NCBI Taxonomy" id="504487"/>
    <lineage>
        <taxon>Bacteria</taxon>
        <taxon>Pseudomonadati</taxon>
        <taxon>Bacteroidota</taxon>
        <taxon>Flavobacteriia</taxon>
        <taxon>Flavobacteriales</taxon>
        <taxon>Flavobacteriaceae</taxon>
        <taxon>Jejuia</taxon>
    </lineage>
</organism>
<evidence type="ECO:0000259" key="1">
    <source>
        <dbReference type="Pfam" id="PF06283"/>
    </source>
</evidence>
<keyword evidence="2" id="KW-0808">Transferase</keyword>
<protein>
    <submittedName>
        <fullName evidence="2">Type 1 glutamine amidotransferase</fullName>
    </submittedName>
</protein>
<dbReference type="Gene3D" id="3.40.50.880">
    <property type="match status" value="1"/>
</dbReference>
<accession>A0A362WXT1</accession>
<comment type="caution">
    <text evidence="2">The sequence shown here is derived from an EMBL/GenBank/DDBJ whole genome shotgun (WGS) entry which is preliminary data.</text>
</comment>
<dbReference type="InterPro" id="IPR029010">
    <property type="entry name" value="ThuA-like"/>
</dbReference>
<dbReference type="EMBL" id="PVEO01000010">
    <property type="protein sequence ID" value="PQV46228.1"/>
    <property type="molecule type" value="Genomic_DNA"/>
</dbReference>